<dbReference type="AlphaFoldDB" id="X8DDF2"/>
<protein>
    <submittedName>
        <fullName evidence="2">Putative transposase</fullName>
    </submittedName>
</protein>
<feature type="compositionally biased region" description="Polar residues" evidence="1">
    <location>
        <begin position="176"/>
        <end position="190"/>
    </location>
</feature>
<organism evidence="2">
    <name type="scientific">Mycobacterium xenopi 4042</name>
    <dbReference type="NCBI Taxonomy" id="1299334"/>
    <lineage>
        <taxon>Bacteria</taxon>
        <taxon>Bacillati</taxon>
        <taxon>Actinomycetota</taxon>
        <taxon>Actinomycetes</taxon>
        <taxon>Mycobacteriales</taxon>
        <taxon>Mycobacteriaceae</taxon>
        <taxon>Mycobacterium</taxon>
    </lineage>
</organism>
<proteinExistence type="predicted"/>
<comment type="caution">
    <text evidence="2">The sequence shown here is derived from an EMBL/GenBank/DDBJ whole genome shotgun (WGS) entry which is preliminary data.</text>
</comment>
<evidence type="ECO:0000313" key="2">
    <source>
        <dbReference type="EMBL" id="EUA65530.1"/>
    </source>
</evidence>
<evidence type="ECO:0000256" key="1">
    <source>
        <dbReference type="SAM" id="MobiDB-lite"/>
    </source>
</evidence>
<reference evidence="2" key="1">
    <citation type="submission" date="2014-01" db="EMBL/GenBank/DDBJ databases">
        <authorList>
            <person name="Brown-Elliot B."/>
            <person name="Wallace R."/>
            <person name="Lenaerts A."/>
            <person name="Ordway D."/>
            <person name="DeGroote M.A."/>
            <person name="Parker T."/>
            <person name="Sizemore C."/>
            <person name="Tallon L.J."/>
            <person name="Sadzewicz L.K."/>
            <person name="Sengamalay N."/>
            <person name="Fraser C.M."/>
            <person name="Hine E."/>
            <person name="Shefchek K.A."/>
            <person name="Das S.P."/>
            <person name="Tettelin H."/>
        </authorList>
    </citation>
    <scope>NUCLEOTIDE SEQUENCE [LARGE SCALE GENOMIC DNA]</scope>
    <source>
        <strain evidence="2">4042</strain>
    </source>
</reference>
<name>X8DDF2_MYCXE</name>
<accession>X8DDF2</accession>
<feature type="region of interest" description="Disordered" evidence="1">
    <location>
        <begin position="60"/>
        <end position="159"/>
    </location>
</feature>
<feature type="region of interest" description="Disordered" evidence="1">
    <location>
        <begin position="171"/>
        <end position="191"/>
    </location>
</feature>
<dbReference type="EMBL" id="JAOB01000027">
    <property type="protein sequence ID" value="EUA65530.1"/>
    <property type="molecule type" value="Genomic_DNA"/>
</dbReference>
<gene>
    <name evidence="2" type="ORF">I553_10827</name>
</gene>
<sequence>MEDLKIANMVRRAKPVPDPDKPGQYLANGAAAKRGLSRSISDAGWAGSSRFYAPKRKRLGVSGLRSTPGIRRMAAKSAGMQPPKTASPKRTSSAGDARIAPKQTRWPRATSCGLDWPFTRKPREKKPTASSRRRSHTTLRLSEAPRAAGVMPGRKAARSDTVAWPGVSIYDLSDPNRGSSSPTTLATGTPPTCWHYV</sequence>